<evidence type="ECO:0000256" key="4">
    <source>
        <dbReference type="ARBA" id="ARBA00022840"/>
    </source>
</evidence>
<evidence type="ECO:0000256" key="6">
    <source>
        <dbReference type="ARBA" id="ARBA00023146"/>
    </source>
</evidence>
<dbReference type="InterPro" id="IPR014729">
    <property type="entry name" value="Rossmann-like_a/b/a_fold"/>
</dbReference>
<dbReference type="GO" id="GO:0004830">
    <property type="term" value="F:tryptophan-tRNA ligase activity"/>
    <property type="evidence" value="ECO:0007669"/>
    <property type="project" value="UniProtKB-UniRule"/>
</dbReference>
<dbReference type="PANTHER" id="PTHR43766">
    <property type="entry name" value="TRYPTOPHAN--TRNA LIGASE, MITOCHONDRIAL"/>
    <property type="match status" value="1"/>
</dbReference>
<protein>
    <recommendedName>
        <fullName evidence="8">Tryptophan--tRNA ligase</fullName>
        <ecNumber evidence="8">6.1.1.2</ecNumber>
    </recommendedName>
    <alternativeName>
        <fullName evidence="8">Tryptophanyl-tRNA synthetase</fullName>
        <shortName evidence="8">TrpRS</shortName>
    </alternativeName>
</protein>
<dbReference type="EC" id="6.1.1.2" evidence="8"/>
<organism evidence="10 11">
    <name type="scientific">Pyramidobacter porci</name>
    <dbReference type="NCBI Taxonomy" id="2605789"/>
    <lineage>
        <taxon>Bacteria</taxon>
        <taxon>Thermotogati</taxon>
        <taxon>Synergistota</taxon>
        <taxon>Synergistia</taxon>
        <taxon>Synergistales</taxon>
        <taxon>Dethiosulfovibrionaceae</taxon>
        <taxon>Pyramidobacter</taxon>
    </lineage>
</organism>
<dbReference type="NCBIfam" id="TIGR00233">
    <property type="entry name" value="trpS"/>
    <property type="match status" value="1"/>
</dbReference>
<comment type="subunit">
    <text evidence="8">Homodimer.</text>
</comment>
<keyword evidence="5 8" id="KW-0648">Protein biosynthesis</keyword>
<feature type="binding site" evidence="8">
    <location>
        <begin position="204"/>
        <end position="208"/>
    </location>
    <ligand>
        <name>ATP</name>
        <dbReference type="ChEBI" id="CHEBI:30616"/>
    </ligand>
</feature>
<dbReference type="EMBL" id="VUNH01000001">
    <property type="protein sequence ID" value="MST54767.1"/>
    <property type="molecule type" value="Genomic_DNA"/>
</dbReference>
<feature type="binding site" evidence="8">
    <location>
        <begin position="156"/>
        <end position="158"/>
    </location>
    <ligand>
        <name>ATP</name>
        <dbReference type="ChEBI" id="CHEBI:30616"/>
    </ligand>
</feature>
<dbReference type="Gene3D" id="1.10.240.10">
    <property type="entry name" value="Tyrosyl-Transfer RNA Synthetase"/>
    <property type="match status" value="1"/>
</dbReference>
<evidence type="ECO:0000256" key="8">
    <source>
        <dbReference type="HAMAP-Rule" id="MF_00140"/>
    </source>
</evidence>
<accession>A0A6L5YB87</accession>
<feature type="short sequence motif" description="'KMSKS' region" evidence="8">
    <location>
        <begin position="204"/>
        <end position="208"/>
    </location>
</feature>
<dbReference type="InterPro" id="IPR002306">
    <property type="entry name" value="Trp-tRNA-ligase"/>
</dbReference>
<dbReference type="HAMAP" id="MF_00140_B">
    <property type="entry name" value="Trp_tRNA_synth_B"/>
    <property type="match status" value="1"/>
</dbReference>
<dbReference type="Pfam" id="PF00579">
    <property type="entry name" value="tRNA-synt_1b"/>
    <property type="match status" value="1"/>
</dbReference>
<dbReference type="FunFam" id="1.10.240.10:FF:000002">
    <property type="entry name" value="Tryptophan--tRNA ligase"/>
    <property type="match status" value="1"/>
</dbReference>
<dbReference type="GO" id="GO:0005524">
    <property type="term" value="F:ATP binding"/>
    <property type="evidence" value="ECO:0007669"/>
    <property type="project" value="UniProtKB-UniRule"/>
</dbReference>
<reference evidence="10 11" key="1">
    <citation type="submission" date="2019-08" db="EMBL/GenBank/DDBJ databases">
        <title>In-depth cultivation of the pig gut microbiome towards novel bacterial diversity and tailored functional studies.</title>
        <authorList>
            <person name="Wylensek D."/>
            <person name="Hitch T.C.A."/>
            <person name="Clavel T."/>
        </authorList>
    </citation>
    <scope>NUCLEOTIDE SEQUENCE [LARGE SCALE GENOMIC DNA]</scope>
    <source>
        <strain evidence="10 11">SM-530-WT-4B</strain>
    </source>
</reference>
<comment type="function">
    <text evidence="8">Catalyzes the attachment of tryptophan to tRNA(Trp).</text>
</comment>
<dbReference type="Proteomes" id="UP000473699">
    <property type="component" value="Unassembled WGS sequence"/>
</dbReference>
<evidence type="ECO:0000256" key="7">
    <source>
        <dbReference type="ARBA" id="ARBA00049929"/>
    </source>
</evidence>
<keyword evidence="6 8" id="KW-0030">Aminoacyl-tRNA synthetase</keyword>
<feature type="binding site" evidence="8">
    <location>
        <position position="195"/>
    </location>
    <ligand>
        <name>ATP</name>
        <dbReference type="ChEBI" id="CHEBI:30616"/>
    </ligand>
</feature>
<keyword evidence="4 8" id="KW-0067">ATP-binding</keyword>
<dbReference type="GeneID" id="90986791"/>
<comment type="subcellular location">
    <subcellularLocation>
        <location evidence="8">Cytoplasm</location>
    </subcellularLocation>
</comment>
<dbReference type="InterPro" id="IPR001412">
    <property type="entry name" value="aa-tRNA-synth_I_CS"/>
</dbReference>
<dbReference type="RefSeq" id="WP_154527884.1">
    <property type="nucleotide sequence ID" value="NZ_VUNH01000001.1"/>
</dbReference>
<evidence type="ECO:0000256" key="2">
    <source>
        <dbReference type="ARBA" id="ARBA00022598"/>
    </source>
</evidence>
<dbReference type="CDD" id="cd00806">
    <property type="entry name" value="TrpRS_core"/>
    <property type="match status" value="1"/>
</dbReference>
<evidence type="ECO:0000256" key="5">
    <source>
        <dbReference type="ARBA" id="ARBA00022917"/>
    </source>
</evidence>
<keyword evidence="8" id="KW-0963">Cytoplasm</keyword>
<feature type="binding site" evidence="8">
    <location>
        <begin position="20"/>
        <end position="22"/>
    </location>
    <ligand>
        <name>ATP</name>
        <dbReference type="ChEBI" id="CHEBI:30616"/>
    </ligand>
</feature>
<feature type="binding site" evidence="8">
    <location>
        <begin position="28"/>
        <end position="29"/>
    </location>
    <ligand>
        <name>ATP</name>
        <dbReference type="ChEBI" id="CHEBI:30616"/>
    </ligand>
</feature>
<dbReference type="Gene3D" id="3.40.50.620">
    <property type="entry name" value="HUPs"/>
    <property type="match status" value="1"/>
</dbReference>
<evidence type="ECO:0000313" key="10">
    <source>
        <dbReference type="EMBL" id="MST54767.1"/>
    </source>
</evidence>
<feature type="binding site" evidence="8">
    <location>
        <position position="144"/>
    </location>
    <ligand>
        <name>L-tryptophan</name>
        <dbReference type="ChEBI" id="CHEBI:57912"/>
    </ligand>
</feature>
<dbReference type="GO" id="GO:0005829">
    <property type="term" value="C:cytosol"/>
    <property type="evidence" value="ECO:0007669"/>
    <property type="project" value="TreeGrafter"/>
</dbReference>
<sequence length="339" mass="37891">MTVNEATRTERKKVILSGIQPTGIFTLGNYIGAVRNWGKMQEDYDCAYFIADLHSLTVRQEPAKLRKQTLDAFALLLACGIDPEKSLVFIQSHVHAHAELSWILSCYSMFGELSRMTQFKDKSAKHVDNVNAGLFTYPALMAADILLYQADFVPVGEDQRQHLEFTRDVAARFNNIYGEVFRMPDAYIPEAGARIMSLQEPTKKMSKSDTNVNAFISILDEPNAIVNKFKRAVTDSETVVCYREGKDGINNLMSIYSVVTGESYDRIERDFAGKGYGDFKLAVGEAVAEELRPIREKFAALTADKAALEALYRKGAETAAHIAERTLGKVKKKLGLLPR</sequence>
<proteinExistence type="inferred from homology"/>
<evidence type="ECO:0000256" key="3">
    <source>
        <dbReference type="ARBA" id="ARBA00022741"/>
    </source>
</evidence>
<evidence type="ECO:0000256" key="1">
    <source>
        <dbReference type="ARBA" id="ARBA00005594"/>
    </source>
</evidence>
<dbReference type="PROSITE" id="PS00178">
    <property type="entry name" value="AA_TRNA_LIGASE_I"/>
    <property type="match status" value="1"/>
</dbReference>
<evidence type="ECO:0000256" key="9">
    <source>
        <dbReference type="RuleBase" id="RU363036"/>
    </source>
</evidence>
<evidence type="ECO:0000313" key="11">
    <source>
        <dbReference type="Proteomes" id="UP000473699"/>
    </source>
</evidence>
<gene>
    <name evidence="8 10" type="primary">trpS</name>
    <name evidence="10" type="ORF">FYJ74_01700</name>
</gene>
<keyword evidence="2 8" id="KW-0436">Ligase</keyword>
<keyword evidence="3 8" id="KW-0547">Nucleotide-binding</keyword>
<dbReference type="InterPro" id="IPR024109">
    <property type="entry name" value="Trp-tRNA-ligase_bac-type"/>
</dbReference>
<dbReference type="PANTHER" id="PTHR43766:SF1">
    <property type="entry name" value="TRYPTOPHAN--TRNA LIGASE, MITOCHONDRIAL"/>
    <property type="match status" value="1"/>
</dbReference>
<comment type="catalytic activity">
    <reaction evidence="7 8">
        <text>tRNA(Trp) + L-tryptophan + ATP = L-tryptophyl-tRNA(Trp) + AMP + diphosphate + H(+)</text>
        <dbReference type="Rhea" id="RHEA:24080"/>
        <dbReference type="Rhea" id="RHEA-COMP:9671"/>
        <dbReference type="Rhea" id="RHEA-COMP:9705"/>
        <dbReference type="ChEBI" id="CHEBI:15378"/>
        <dbReference type="ChEBI" id="CHEBI:30616"/>
        <dbReference type="ChEBI" id="CHEBI:33019"/>
        <dbReference type="ChEBI" id="CHEBI:57912"/>
        <dbReference type="ChEBI" id="CHEBI:78442"/>
        <dbReference type="ChEBI" id="CHEBI:78535"/>
        <dbReference type="ChEBI" id="CHEBI:456215"/>
        <dbReference type="EC" id="6.1.1.2"/>
    </reaction>
</comment>
<name>A0A6L5YB87_9BACT</name>
<dbReference type="PRINTS" id="PR01039">
    <property type="entry name" value="TRNASYNTHTRP"/>
</dbReference>
<feature type="short sequence motif" description="'HIGH' region" evidence="8">
    <location>
        <begin position="21"/>
        <end position="29"/>
    </location>
</feature>
<dbReference type="InterPro" id="IPR002305">
    <property type="entry name" value="aa-tRNA-synth_Ic"/>
</dbReference>
<dbReference type="AlphaFoldDB" id="A0A6L5YB87"/>
<comment type="caution">
    <text evidence="10">The sequence shown here is derived from an EMBL/GenBank/DDBJ whole genome shotgun (WGS) entry which is preliminary data.</text>
</comment>
<comment type="similarity">
    <text evidence="1 8 9">Belongs to the class-I aminoacyl-tRNA synthetase family.</text>
</comment>
<dbReference type="GO" id="GO:0006436">
    <property type="term" value="P:tryptophanyl-tRNA aminoacylation"/>
    <property type="evidence" value="ECO:0007669"/>
    <property type="project" value="UniProtKB-UniRule"/>
</dbReference>
<dbReference type="SUPFAM" id="SSF52374">
    <property type="entry name" value="Nucleotidylyl transferase"/>
    <property type="match status" value="1"/>
</dbReference>
<dbReference type="InterPro" id="IPR050203">
    <property type="entry name" value="Trp-tRNA_synthetase"/>
</dbReference>
<keyword evidence="11" id="KW-1185">Reference proteome</keyword>